<organism evidence="2 3">
    <name type="scientific">Hibiscus sabdariffa</name>
    <name type="common">roselle</name>
    <dbReference type="NCBI Taxonomy" id="183260"/>
    <lineage>
        <taxon>Eukaryota</taxon>
        <taxon>Viridiplantae</taxon>
        <taxon>Streptophyta</taxon>
        <taxon>Embryophyta</taxon>
        <taxon>Tracheophyta</taxon>
        <taxon>Spermatophyta</taxon>
        <taxon>Magnoliopsida</taxon>
        <taxon>eudicotyledons</taxon>
        <taxon>Gunneridae</taxon>
        <taxon>Pentapetalae</taxon>
        <taxon>rosids</taxon>
        <taxon>malvids</taxon>
        <taxon>Malvales</taxon>
        <taxon>Malvaceae</taxon>
        <taxon>Malvoideae</taxon>
        <taxon>Hibiscus</taxon>
    </lineage>
</organism>
<name>A0ABR2ARX7_9ROSI</name>
<keyword evidence="1" id="KW-0732">Signal</keyword>
<sequence>MAATSCSLVVLWSCSDSVEVIVDAITILPIPLPMNPKPDIPAWVGECTGLYKREVVPSTCDFWMSPPLNVTKVDFDYSFFGAKQKSHTGVVIHDDRGFLLGLCITIHHKVASSFVAEAIATVSGFQLHSIWDFIRDAIALARKFRGRTVNFIPRLANKATHTMARERLPD</sequence>
<reference evidence="2 3" key="1">
    <citation type="journal article" date="2024" name="G3 (Bethesda)">
        <title>Genome assembly of Hibiscus sabdariffa L. provides insights into metabolisms of medicinal natural products.</title>
        <authorList>
            <person name="Kim T."/>
        </authorList>
    </citation>
    <scope>NUCLEOTIDE SEQUENCE [LARGE SCALE GENOMIC DNA]</scope>
    <source>
        <strain evidence="2">TK-2024</strain>
        <tissue evidence="2">Old leaves</tissue>
    </source>
</reference>
<protein>
    <recommendedName>
        <fullName evidence="4">RNase H type-1 domain-containing protein</fullName>
    </recommendedName>
</protein>
<keyword evidence="3" id="KW-1185">Reference proteome</keyword>
<gene>
    <name evidence="2" type="ORF">V6N12_066909</name>
</gene>
<feature type="chain" id="PRO_5045790711" description="RNase H type-1 domain-containing protein" evidence="1">
    <location>
        <begin position="18"/>
        <end position="170"/>
    </location>
</feature>
<proteinExistence type="predicted"/>
<evidence type="ECO:0000313" key="3">
    <source>
        <dbReference type="Proteomes" id="UP001472677"/>
    </source>
</evidence>
<evidence type="ECO:0000256" key="1">
    <source>
        <dbReference type="SAM" id="SignalP"/>
    </source>
</evidence>
<comment type="caution">
    <text evidence="2">The sequence shown here is derived from an EMBL/GenBank/DDBJ whole genome shotgun (WGS) entry which is preliminary data.</text>
</comment>
<evidence type="ECO:0000313" key="2">
    <source>
        <dbReference type="EMBL" id="KAK8496581.1"/>
    </source>
</evidence>
<accession>A0ABR2ARX7</accession>
<feature type="signal peptide" evidence="1">
    <location>
        <begin position="1"/>
        <end position="17"/>
    </location>
</feature>
<dbReference type="Proteomes" id="UP001472677">
    <property type="component" value="Unassembled WGS sequence"/>
</dbReference>
<dbReference type="EMBL" id="JBBPBM010000364">
    <property type="protein sequence ID" value="KAK8496581.1"/>
    <property type="molecule type" value="Genomic_DNA"/>
</dbReference>
<evidence type="ECO:0008006" key="4">
    <source>
        <dbReference type="Google" id="ProtNLM"/>
    </source>
</evidence>